<dbReference type="Gene3D" id="3.40.50.10470">
    <property type="entry name" value="Translation initiation factor eif-2b, domain 2"/>
    <property type="match status" value="1"/>
</dbReference>
<evidence type="ECO:0000313" key="3">
    <source>
        <dbReference type="EMBL" id="AKG91445.1"/>
    </source>
</evidence>
<dbReference type="Gene3D" id="1.20.120.420">
    <property type="entry name" value="translation initiation factor eif-2b, domain 1"/>
    <property type="match status" value="1"/>
</dbReference>
<dbReference type="InterPro" id="IPR027363">
    <property type="entry name" value="M1Pi_N"/>
</dbReference>
<evidence type="ECO:0000256" key="1">
    <source>
        <dbReference type="ARBA" id="ARBA00023235"/>
    </source>
</evidence>
<dbReference type="PANTHER" id="PTHR43475">
    <property type="entry name" value="METHYLTHIORIBOSE-1-PHOSPHATE ISOMERASE"/>
    <property type="match status" value="1"/>
</dbReference>
<organism evidence="3 4">
    <name type="scientific">Geoglobus ahangari</name>
    <dbReference type="NCBI Taxonomy" id="113653"/>
    <lineage>
        <taxon>Archaea</taxon>
        <taxon>Methanobacteriati</taxon>
        <taxon>Methanobacteriota</taxon>
        <taxon>Archaeoglobi</taxon>
        <taxon>Archaeoglobales</taxon>
        <taxon>Archaeoglobaceae</taxon>
        <taxon>Geoglobus</taxon>
    </lineage>
</organism>
<dbReference type="InParanoid" id="A0A0F7IDF1"/>
<dbReference type="Proteomes" id="UP000034723">
    <property type="component" value="Chromosome"/>
</dbReference>
<keyword evidence="1 2" id="KW-0413">Isomerase</keyword>
<dbReference type="PATRIC" id="fig|113653.22.peg.1238"/>
<dbReference type="PANTHER" id="PTHR43475:SF1">
    <property type="entry name" value="METHYLTHIORIBOSE-1-PHOSPHATE ISOMERASE"/>
    <property type="match status" value="1"/>
</dbReference>
<dbReference type="InterPro" id="IPR005251">
    <property type="entry name" value="IF-M1Pi"/>
</dbReference>
<evidence type="ECO:0000256" key="2">
    <source>
        <dbReference type="HAMAP-Rule" id="MF_01678"/>
    </source>
</evidence>
<dbReference type="AlphaFoldDB" id="A0A0F7IDF1"/>
<dbReference type="InterPro" id="IPR037171">
    <property type="entry name" value="NagB/RpiA_transferase-like"/>
</dbReference>
<feature type="binding site" evidence="2">
    <location>
        <position position="87"/>
    </location>
    <ligand>
        <name>substrate</name>
    </ligand>
</feature>
<evidence type="ECO:0000313" key="4">
    <source>
        <dbReference type="Proteomes" id="UP000034723"/>
    </source>
</evidence>
<feature type="active site" description="Proton donor" evidence="2">
    <location>
        <position position="233"/>
    </location>
</feature>
<keyword evidence="2" id="KW-0486">Methionine biosynthesis</keyword>
<dbReference type="HOGENOM" id="CLU_016218_1_2_2"/>
<dbReference type="InterPro" id="IPR011559">
    <property type="entry name" value="Initiation_fac_2B_a/b/d"/>
</dbReference>
<dbReference type="EMBL" id="CP011267">
    <property type="protein sequence ID" value="AKG91445.1"/>
    <property type="molecule type" value="Genomic_DNA"/>
</dbReference>
<dbReference type="Pfam" id="PF01008">
    <property type="entry name" value="IF-2B"/>
    <property type="match status" value="1"/>
</dbReference>
<dbReference type="GO" id="GO:0046523">
    <property type="term" value="F:S-methyl-5-thioribose-1-phosphate isomerase activity"/>
    <property type="evidence" value="ECO:0007669"/>
    <property type="project" value="UniProtKB-UniRule"/>
</dbReference>
<keyword evidence="4" id="KW-1185">Reference proteome</keyword>
<dbReference type="RefSeq" id="WP_048095391.1">
    <property type="nucleotide sequence ID" value="NZ_CP011267.1"/>
</dbReference>
<dbReference type="NCBIfam" id="TIGR00524">
    <property type="entry name" value="eIF-2B_rel"/>
    <property type="match status" value="1"/>
</dbReference>
<dbReference type="NCBIfam" id="NF004700">
    <property type="entry name" value="PRK06036.1"/>
    <property type="match status" value="1"/>
</dbReference>
<comment type="function">
    <text evidence="2">Catalyzes the interconversion of methylthioribose-1-phosphate (MTR-1-P) into methylthioribulose-1-phosphate (MTRu-1-P).</text>
</comment>
<comment type="catalytic activity">
    <reaction evidence="2">
        <text>5-(methylsulfanyl)-alpha-D-ribose 1-phosphate = 5-(methylsulfanyl)-D-ribulose 1-phosphate</text>
        <dbReference type="Rhea" id="RHEA:19989"/>
        <dbReference type="ChEBI" id="CHEBI:58533"/>
        <dbReference type="ChEBI" id="CHEBI:58548"/>
        <dbReference type="EC" id="5.3.1.23"/>
    </reaction>
</comment>
<dbReference type="OrthoDB" id="45195at2157"/>
<gene>
    <name evidence="3" type="ORF">GAH_01251</name>
</gene>
<dbReference type="FunFam" id="1.20.120.420:FF:000003">
    <property type="entry name" value="Methylthioribose-1-phosphate isomerase"/>
    <property type="match status" value="1"/>
</dbReference>
<dbReference type="KEGG" id="gah:GAH_01251"/>
<proteinExistence type="inferred from homology"/>
<keyword evidence="2" id="KW-0028">Amino-acid biosynthesis</keyword>
<name>A0A0F7IDF1_9EURY</name>
<feature type="site" description="Transition state stabilizer" evidence="2">
    <location>
        <position position="153"/>
    </location>
</feature>
<dbReference type="HAMAP" id="MF_01678">
    <property type="entry name" value="Salvage_MtnA"/>
    <property type="match status" value="1"/>
</dbReference>
<dbReference type="SUPFAM" id="SSF100950">
    <property type="entry name" value="NagB/RpiA/CoA transferase-like"/>
    <property type="match status" value="1"/>
</dbReference>
<feature type="binding site" evidence="2">
    <location>
        <begin position="242"/>
        <end position="243"/>
    </location>
    <ligand>
        <name>substrate</name>
    </ligand>
</feature>
<dbReference type="InterPro" id="IPR000649">
    <property type="entry name" value="IF-2B-related"/>
</dbReference>
<dbReference type="NCBIfam" id="NF004326">
    <property type="entry name" value="PRK05720.1"/>
    <property type="match status" value="1"/>
</dbReference>
<sequence length="344" mass="38275">MRTIFWEENAVKMIDQTKLPDSFEILTCKTVEELGEAIKRLSVRGAPALEAAGGYGVALAVHERSFSSTDELKEHIRKRAEYLASTRPTAVNLFVGIERVLKKALEGESIEEIREIAVREANRIADEDVERNMKMGEIGAELLEDGDVVMTICNTGRLATVDWGTALGVIRSAVKQGKNIRVIACETRPLNQGSRLTTWELMQDGIDVTLITDSMAGMVMQRGMVDKVIVGADRIVRDAVFNKIGTYTLSVLAKAHGIPFYVAAPKTTFDWGKEAKDVTIEERSREELVYCHIKCRNSLIAPRDVKVFNPAFDATPLENVTAIVTEYGIIYPPYEKSVPEILRL</sequence>
<dbReference type="InterPro" id="IPR042529">
    <property type="entry name" value="IF_2B-like_C"/>
</dbReference>
<accession>A0A0F7IDF1</accession>
<feature type="binding site" evidence="2">
    <location>
        <begin position="44"/>
        <end position="46"/>
    </location>
    <ligand>
        <name>substrate</name>
    </ligand>
</feature>
<reference evidence="3 4" key="1">
    <citation type="submission" date="2015-04" db="EMBL/GenBank/DDBJ databases">
        <title>The complete genome sequence of the hyperthermophilic, obligate iron-reducing archaeon Geoglobus ahangari strain 234T.</title>
        <authorList>
            <person name="Manzella M.P."/>
            <person name="Holmes D.E."/>
            <person name="Rocheleau J.M."/>
            <person name="Chung A."/>
            <person name="Reguera G."/>
            <person name="Kashefi K."/>
        </authorList>
    </citation>
    <scope>NUCLEOTIDE SEQUENCE [LARGE SCALE GENOMIC DNA]</scope>
    <source>
        <strain evidence="3 4">234</strain>
    </source>
</reference>
<dbReference type="STRING" id="113653.GAH_01251"/>
<feature type="binding site" evidence="2">
    <location>
        <position position="192"/>
    </location>
    <ligand>
        <name>substrate</name>
    </ligand>
</feature>
<dbReference type="EC" id="5.3.1.23" evidence="2"/>
<protein>
    <recommendedName>
        <fullName evidence="2">Putative methylthioribose-1-phosphate isomerase</fullName>
        <shortName evidence="2">M1Pi</shortName>
        <shortName evidence="2">MTR-1-P isomerase</shortName>
        <ecNumber evidence="2">5.3.1.23</ecNumber>
    </recommendedName>
    <alternativeName>
        <fullName evidence="2">MTNA-like protein</fullName>
        <shortName evidence="2">aMTNA</shortName>
    </alternativeName>
    <alternativeName>
        <fullName evidence="2">S-methyl-5-thioribose-1-phosphate isomerase</fullName>
    </alternativeName>
</protein>
<dbReference type="FunFam" id="3.40.50.10470:FF:000006">
    <property type="entry name" value="Methylthioribose-1-phosphate isomerase"/>
    <property type="match status" value="1"/>
</dbReference>
<dbReference type="GeneID" id="24803823"/>
<comment type="similarity">
    <text evidence="2">Belongs to the EIF-2B alpha/beta/delta subunits family. MtnA subfamily.</text>
</comment>
<dbReference type="NCBIfam" id="TIGR00512">
    <property type="entry name" value="salvage_mtnA"/>
    <property type="match status" value="1"/>
</dbReference>
<dbReference type="FunCoup" id="A0A0F7IDF1">
    <property type="interactions" value="181"/>
</dbReference>
<dbReference type="GO" id="GO:0019509">
    <property type="term" value="P:L-methionine salvage from methylthioadenosine"/>
    <property type="evidence" value="ECO:0007669"/>
    <property type="project" value="UniProtKB-UniRule"/>
</dbReference>